<dbReference type="Pfam" id="PF01451">
    <property type="entry name" value="LMWPc"/>
    <property type="match status" value="1"/>
</dbReference>
<keyword evidence="6 11" id="KW-0963">Cytoplasm</keyword>
<dbReference type="PANTHER" id="PTHR11717:SF7">
    <property type="entry name" value="LOW MOLECULAR WEIGHT PHOSPHOTYROSINE PROTEIN PHOSPHATASE"/>
    <property type="match status" value="1"/>
</dbReference>
<dbReference type="InterPro" id="IPR002115">
    <property type="entry name" value="Tyr_Pase_low_mol_wt_mml"/>
</dbReference>
<dbReference type="FunFam" id="3.40.50.2300:FF:000105">
    <property type="entry name" value="Low molecular weight phosphotyrosine protein"/>
    <property type="match status" value="1"/>
</dbReference>
<protein>
    <recommendedName>
        <fullName evidence="5 11">Low molecular weight phosphotyrosine protein phosphatase</fullName>
        <shortName evidence="11">LMW-PTP</shortName>
        <shortName evidence="11">LMW-PTPase</shortName>
        <ecNumber evidence="3 11">3.1.3.2</ecNumber>
        <ecNumber evidence="4 11">3.1.3.48</ecNumber>
    </recommendedName>
    <alternativeName>
        <fullName evidence="9 11">Low molecular weight cytosolic acid phosphatase</fullName>
    </alternativeName>
</protein>
<comment type="subcellular location">
    <subcellularLocation>
        <location evidence="1 11">Cytoplasm</location>
    </subcellularLocation>
</comment>
<comment type="similarity">
    <text evidence="2 11">Belongs to the low molecular weight phosphotyrosine protein phosphatase family.</text>
</comment>
<evidence type="ECO:0000256" key="2">
    <source>
        <dbReference type="ARBA" id="ARBA00011063"/>
    </source>
</evidence>
<evidence type="ECO:0000256" key="3">
    <source>
        <dbReference type="ARBA" id="ARBA00012646"/>
    </source>
</evidence>
<accession>A0A6F9D5X1</accession>
<evidence type="ECO:0000256" key="5">
    <source>
        <dbReference type="ARBA" id="ARBA00017603"/>
    </source>
</evidence>
<evidence type="ECO:0000256" key="10">
    <source>
        <dbReference type="PIRSR" id="PIRSR617867-1"/>
    </source>
</evidence>
<feature type="domain" description="Phosphotyrosine protein phosphatase I" evidence="12">
    <location>
        <begin position="3"/>
        <end position="155"/>
    </location>
</feature>
<organism evidence="13">
    <name type="scientific">Phallusia mammillata</name>
    <dbReference type="NCBI Taxonomy" id="59560"/>
    <lineage>
        <taxon>Eukaryota</taxon>
        <taxon>Metazoa</taxon>
        <taxon>Chordata</taxon>
        <taxon>Tunicata</taxon>
        <taxon>Ascidiacea</taxon>
        <taxon>Phlebobranchia</taxon>
        <taxon>Ascidiidae</taxon>
        <taxon>Phallusia</taxon>
    </lineage>
</organism>
<dbReference type="GO" id="GO:0004726">
    <property type="term" value="F:non-membrane spanning protein tyrosine phosphatase activity"/>
    <property type="evidence" value="ECO:0007669"/>
    <property type="project" value="InterPro"/>
</dbReference>
<evidence type="ECO:0000256" key="9">
    <source>
        <dbReference type="ARBA" id="ARBA00032347"/>
    </source>
</evidence>
<evidence type="ECO:0000256" key="4">
    <source>
        <dbReference type="ARBA" id="ARBA00013064"/>
    </source>
</evidence>
<evidence type="ECO:0000256" key="8">
    <source>
        <dbReference type="ARBA" id="ARBA00022912"/>
    </source>
</evidence>
<dbReference type="AlphaFoldDB" id="A0A6F9D5X1"/>
<dbReference type="InterPro" id="IPR050438">
    <property type="entry name" value="LMW_PTPase"/>
</dbReference>
<gene>
    <name evidence="13" type="primary">Acp1</name>
</gene>
<dbReference type="PRINTS" id="PR00720">
    <property type="entry name" value="MAMMALPTPASE"/>
</dbReference>
<evidence type="ECO:0000256" key="7">
    <source>
        <dbReference type="ARBA" id="ARBA00022801"/>
    </source>
</evidence>
<reference evidence="13" key="1">
    <citation type="submission" date="2020-04" db="EMBL/GenBank/DDBJ databases">
        <authorList>
            <person name="Neveu A P."/>
        </authorList>
    </citation>
    <scope>NUCLEOTIDE SEQUENCE</scope>
    <source>
        <tissue evidence="13">Whole embryo</tissue>
    </source>
</reference>
<feature type="active site" evidence="10">
    <location>
        <position position="15"/>
    </location>
</feature>
<evidence type="ECO:0000256" key="1">
    <source>
        <dbReference type="ARBA" id="ARBA00004496"/>
    </source>
</evidence>
<name>A0A6F9D5X1_9ASCI</name>
<feature type="active site" description="Nucleophile" evidence="10">
    <location>
        <position position="9"/>
    </location>
</feature>
<dbReference type="PRINTS" id="PR00719">
    <property type="entry name" value="LMWPTPASE"/>
</dbReference>
<keyword evidence="7 11" id="KW-0378">Hydrolase</keyword>
<dbReference type="PANTHER" id="PTHR11717">
    <property type="entry name" value="LOW MOLECULAR WEIGHT PROTEIN TYROSINE PHOSPHATASE"/>
    <property type="match status" value="1"/>
</dbReference>
<proteinExistence type="evidence at transcript level"/>
<evidence type="ECO:0000256" key="6">
    <source>
        <dbReference type="ARBA" id="ARBA00022490"/>
    </source>
</evidence>
<evidence type="ECO:0000259" key="12">
    <source>
        <dbReference type="SMART" id="SM00226"/>
    </source>
</evidence>
<dbReference type="CDD" id="cd16343">
    <property type="entry name" value="LMWPTP"/>
    <property type="match status" value="1"/>
</dbReference>
<comment type="function">
    <text evidence="11">Acts on tyrosine phosphorylated proteins, low-MW aryl phosphates and natural and synthetic acyl phosphates.</text>
</comment>
<dbReference type="GO" id="GO:0005737">
    <property type="term" value="C:cytoplasm"/>
    <property type="evidence" value="ECO:0007669"/>
    <property type="project" value="UniProtKB-SubCell"/>
</dbReference>
<comment type="catalytic activity">
    <reaction evidence="11">
        <text>a phosphate monoester + H2O = an alcohol + phosphate</text>
        <dbReference type="Rhea" id="RHEA:15017"/>
        <dbReference type="ChEBI" id="CHEBI:15377"/>
        <dbReference type="ChEBI" id="CHEBI:30879"/>
        <dbReference type="ChEBI" id="CHEBI:43474"/>
        <dbReference type="ChEBI" id="CHEBI:67140"/>
        <dbReference type="EC" id="3.1.3.2"/>
    </reaction>
</comment>
<evidence type="ECO:0000313" key="13">
    <source>
        <dbReference type="EMBL" id="CAB3219774.1"/>
    </source>
</evidence>
<dbReference type="SMART" id="SM00226">
    <property type="entry name" value="LMWPc"/>
    <property type="match status" value="1"/>
</dbReference>
<sequence length="159" mass="18063">MEHSVLFVCFGNTCRSPMAEAIFKEILCKNKTADKWHVKSCGVSSIQAGAPPSDHGRVCMERRGIFYHIQDHKAKTILKEDFHDFEFILGMDSNNMRVLKQMCEQVECKANIQSLGSYDPLSSDGVIHDPYGGPMEDYESVYQQIFRSCESFYNKAFSG</sequence>
<dbReference type="GO" id="GO:0003993">
    <property type="term" value="F:acid phosphatase activity"/>
    <property type="evidence" value="ECO:0007669"/>
    <property type="project" value="UniProtKB-UniRule"/>
</dbReference>
<feature type="active site" description="Proton donor" evidence="10">
    <location>
        <position position="129"/>
    </location>
</feature>
<comment type="catalytic activity">
    <reaction evidence="11">
        <text>O-phospho-L-tyrosyl-[protein] + H2O = L-tyrosyl-[protein] + phosphate</text>
        <dbReference type="Rhea" id="RHEA:10684"/>
        <dbReference type="Rhea" id="RHEA-COMP:10136"/>
        <dbReference type="Rhea" id="RHEA-COMP:20101"/>
        <dbReference type="ChEBI" id="CHEBI:15377"/>
        <dbReference type="ChEBI" id="CHEBI:43474"/>
        <dbReference type="ChEBI" id="CHEBI:46858"/>
        <dbReference type="ChEBI" id="CHEBI:61978"/>
        <dbReference type="EC" id="3.1.3.48"/>
    </reaction>
</comment>
<dbReference type="EC" id="3.1.3.48" evidence="4 11"/>
<keyword evidence="8 11" id="KW-0904">Protein phosphatase</keyword>
<dbReference type="EMBL" id="LR782667">
    <property type="protein sequence ID" value="CAB3219774.1"/>
    <property type="molecule type" value="mRNA"/>
</dbReference>
<dbReference type="InterPro" id="IPR036196">
    <property type="entry name" value="Ptyr_pPase_sf"/>
</dbReference>
<dbReference type="InterPro" id="IPR017867">
    <property type="entry name" value="Tyr_phospatase_low_mol_wt"/>
</dbReference>
<dbReference type="EC" id="3.1.3.2" evidence="3 11"/>
<dbReference type="InterPro" id="IPR023485">
    <property type="entry name" value="Ptyr_pPase"/>
</dbReference>
<dbReference type="SUPFAM" id="SSF52788">
    <property type="entry name" value="Phosphotyrosine protein phosphatases I"/>
    <property type="match status" value="1"/>
</dbReference>
<evidence type="ECO:0000256" key="11">
    <source>
        <dbReference type="RuleBase" id="RU368115"/>
    </source>
</evidence>
<dbReference type="Gene3D" id="3.40.50.2300">
    <property type="match status" value="1"/>
</dbReference>